<evidence type="ECO:0000256" key="1">
    <source>
        <dbReference type="ARBA" id="ARBA00022741"/>
    </source>
</evidence>
<keyword evidence="6" id="KW-0378">Hydrolase</keyword>
<feature type="region of interest" description="Disordered" evidence="3">
    <location>
        <begin position="1276"/>
        <end position="1297"/>
    </location>
</feature>
<dbReference type="GO" id="GO:0004386">
    <property type="term" value="F:helicase activity"/>
    <property type="evidence" value="ECO:0007669"/>
    <property type="project" value="UniProtKB-KW"/>
</dbReference>
<dbReference type="Pfam" id="PF00270">
    <property type="entry name" value="DEAD"/>
    <property type="match status" value="1"/>
</dbReference>
<reference evidence="6" key="1">
    <citation type="journal article" date="2011" name="PLoS Biol.">
        <title>Gene gain and loss during evolution of obligate parasitism in the white rust pathogen of Arabidopsis thaliana.</title>
        <authorList>
            <person name="Kemen E."/>
            <person name="Gardiner A."/>
            <person name="Schultz-Larsen T."/>
            <person name="Kemen A.C."/>
            <person name="Balmuth A.L."/>
            <person name="Robert-Seilaniantz A."/>
            <person name="Bailey K."/>
            <person name="Holub E."/>
            <person name="Studholme D.J."/>
            <person name="Maclean D."/>
            <person name="Jones J.D."/>
        </authorList>
    </citation>
    <scope>NUCLEOTIDE SEQUENCE</scope>
</reference>
<name>F0VZQ2_9STRA</name>
<feature type="region of interest" description="Disordered" evidence="3">
    <location>
        <begin position="843"/>
        <end position="921"/>
    </location>
</feature>
<sequence>MGVVGLHRYCYGQKSKTSISQDNLKGITLAVDFSGFVYYACSQVLDSVEKIARNQYARLDSAFGSDCIGQKQWVDLFVCNWLLSGGCDLRFSNFVTSWLDNFKAANVNLHFFADPPKCFGGTTAQRRKRYCLLRRDFEKIKAVVRLNEQMVSIYGIKGQSTSSSVQANKLNTEELRWVISRLNGSFVFADRLLRQILHERHIQIETSASEADMALAQCVQRKRAFAVLSHDSDFFIMRSTRYIPFEQIRFWPAQGEKSARISARVFDSSLVASSLEIDMENLVDVALLCSNDFTEALDRDFDMKTHLDLSSWAKMTIDLDERSFLNPVQAADWVKQMGSVLDFLMAKEVDKTHPTIVGEMYQFYTFYGFQDHFISKYKSKKLPIGVDLLHKKKKQYINLIDFHGYSSQAIELLETSTFKGRTQYDLAAHYYHLRLSKTIRSFARLKKVCVAIKDSLLLGSRMLLYVATERTAVIEDSLDASNGYVKKIQLSFEPFAQFVRETLQPSTDSCKKFVDELIDKWVQSRRSKGARKDIKKRIQNEVEHFGAYAIRLSACAFLFASSMPTEKIVTQELMEAFDDLQNNLSKWPPNSQFDLNCVPFALVLMWRRENGIVVDFERHFSLEKADLCKNENITSVDQMNTLLLSLVISCALRYSSTKKASEKGGAVDVSIQERFTDGIQHSMWTYSSEKSSSSEDDDDFTNAAARAACTTFTEALKHIRQAECIFCSRIKTSPVQLKPNLRYLPFSSEIYMLVNREYLSAKERLAKESSDPKSHLEMIVKKVVERVGINRKNSVELRHAFSSLHTAINQLKKAAQYGEHNPPEKSPLLFTCTLKSISTVSDHSRMAAHAETSESSVSNGPDNMSEKLNGGSADASDRSLKKTSKHTAREKEHVFLPKASLRSGDLNSSRQNTAPSSVVKSSQLIPGSVVKSLKGCGISEASKGSEEAAKWTDEHKEPSVVTTKPPHIRDLMQTLPAFAHRERILQHIQINQVTIVQGETGCGKSTSVPQFILNKALAATQDVRIFVTQPRRIAAIELASTVARMRESNEFGESGKLGDVVGYRIGQQSVTSKTTKLTYVTNGYMMECLMHNPLDALSRITHLVLDEVHERTMDVDLLLLILKQYLPKLPNCKLILMSATMDATEFVKYFKTINPPEVSEGSSKKTAKKLKPMKIGVRLHEVENVYLDSWNMRDGIHRSSSVLDIPSFRTVKRILEHSDNKTSRHALAILDSSFRVLTDAKTAAEDTTATNMIQSIHERQLEVLVGIVKGFVQQESEKQTMQRSQPSQRGENGSGSTCSTGPCILVFLPGMQSINTVYEQLTSSTQATKNQNAVLKIYVLHSEIELEEQEAAFSELGDGSPAIVKVILATNIAESSVTIPGVTHVLNCGIEKQIQMIVGTDIAKSEGYAQDLELLMPVWCSQASTKQRAGRAGRVRPGVALHLFTETFEKHCMCAYSKPEILRKPLSRTILQLQFKLAIAMKTTPRQLLSSAMHVPSLENIKCAYDTLAAFDAINTTEEKEARVTSFGTFVCKFPISLPLCRLLAMVVNLAAGRMRSSNSSPNDTEGQMAQKKHSWLIADTIILTALLTVPDLFTLPSKYHIPDAVLYMEEMKHNLIAKLRLDHNAWSEPLSLWRLYHHVLMKACEWQTTGNNSKKSSACDRMRRQILQHFSISLHRYKALNHLISDLCSRTIKILKERLHEEKTPAGEEHEYTMSVLRGLGTYADSHRVSDVMAEFALLETRSEDANRKDEREGLLRVLIAITFQHQLLSGILDKKGSKGSPDAKKTDSVSLSLKTMSGATNTRSALVHQISKDPVFAHDLFSPCCLTNTVTEIHDPEGCGATFSKITAAKNLVDLHCLRQLDVQTVGPSRLLFPISLLHYMSDQQYSVELLNPEEARKGKRELVRFMVQKGSGLTIKWFVTGGTDKKVAFRPRSLFKMPFRNIGMLNSNNSKQFRAVYTGSLINGNTDQMMCSNCTLLPTDNELFYPILLLLCANRKANVWIYGDWKLAEILSIRINQESIVFGKKCALDTSILTTINKMRRRISIAVHFPEAQKTESQSQDDASTSFLPSLLQVFEKKCFHRIAKSKNLKWVKLEMANSSKILPECLGNEPNALATPPWPPYLLPFTE</sequence>
<dbReference type="InterPro" id="IPR001650">
    <property type="entry name" value="Helicase_C-like"/>
</dbReference>
<proteinExistence type="predicted"/>
<dbReference type="InterPro" id="IPR006086">
    <property type="entry name" value="XPG-I_dom"/>
</dbReference>
<dbReference type="HOGENOM" id="CLU_001149_0_0_1"/>
<dbReference type="GO" id="GO:0005524">
    <property type="term" value="F:ATP binding"/>
    <property type="evidence" value="ECO:0007669"/>
    <property type="project" value="UniProtKB-KW"/>
</dbReference>
<protein>
    <submittedName>
        <fullName evidence="6">ATPdependent RNA helicase putative</fullName>
    </submittedName>
</protein>
<reference evidence="6" key="2">
    <citation type="submission" date="2011-02" db="EMBL/GenBank/DDBJ databases">
        <authorList>
            <person name="MacLean D."/>
        </authorList>
    </citation>
    <scope>NUCLEOTIDE SEQUENCE</scope>
</reference>
<evidence type="ECO:0000256" key="3">
    <source>
        <dbReference type="SAM" id="MobiDB-lite"/>
    </source>
</evidence>
<evidence type="ECO:0000256" key="2">
    <source>
        <dbReference type="ARBA" id="ARBA00022840"/>
    </source>
</evidence>
<dbReference type="PANTHER" id="PTHR18934">
    <property type="entry name" value="ATP-DEPENDENT RNA HELICASE"/>
    <property type="match status" value="1"/>
</dbReference>
<dbReference type="SUPFAM" id="SSF52540">
    <property type="entry name" value="P-loop containing nucleoside triphosphate hydrolases"/>
    <property type="match status" value="1"/>
</dbReference>
<dbReference type="GO" id="GO:0003723">
    <property type="term" value="F:RNA binding"/>
    <property type="evidence" value="ECO:0007669"/>
    <property type="project" value="TreeGrafter"/>
</dbReference>
<dbReference type="Pfam" id="PF00867">
    <property type="entry name" value="XPG_I"/>
    <property type="match status" value="1"/>
</dbReference>
<gene>
    <name evidence="6" type="primary">AlNc14C3G381</name>
    <name evidence="6" type="ORF">ALNC14_004160</name>
</gene>
<feature type="compositionally biased region" description="Basic and acidic residues" evidence="3">
    <location>
        <begin position="943"/>
        <end position="958"/>
    </location>
</feature>
<feature type="compositionally biased region" description="Polar residues" evidence="3">
    <location>
        <begin position="1281"/>
        <end position="1297"/>
    </location>
</feature>
<dbReference type="SMART" id="SM00487">
    <property type="entry name" value="DEXDc"/>
    <property type="match status" value="1"/>
</dbReference>
<dbReference type="Gene3D" id="3.40.50.300">
    <property type="entry name" value="P-loop containing nucleotide triphosphate hydrolases"/>
    <property type="match status" value="2"/>
</dbReference>
<evidence type="ECO:0000259" key="5">
    <source>
        <dbReference type="PROSITE" id="PS51194"/>
    </source>
</evidence>
<feature type="domain" description="Helicase C-terminal" evidence="5">
    <location>
        <begin position="1285"/>
        <end position="1477"/>
    </location>
</feature>
<dbReference type="Pfam" id="PF00271">
    <property type="entry name" value="Helicase_C"/>
    <property type="match status" value="1"/>
</dbReference>
<dbReference type="GO" id="GO:0004518">
    <property type="term" value="F:nuclease activity"/>
    <property type="evidence" value="ECO:0007669"/>
    <property type="project" value="InterPro"/>
</dbReference>
<dbReference type="InterPro" id="IPR014001">
    <property type="entry name" value="Helicase_ATP-bd"/>
</dbReference>
<dbReference type="InterPro" id="IPR029060">
    <property type="entry name" value="PIN-like_dom_sf"/>
</dbReference>
<accession>F0VZQ2</accession>
<dbReference type="SMART" id="SM00490">
    <property type="entry name" value="HELICc"/>
    <property type="match status" value="1"/>
</dbReference>
<dbReference type="CDD" id="cd17917">
    <property type="entry name" value="DEXHc_RHA-like"/>
    <property type="match status" value="1"/>
</dbReference>
<feature type="compositionally biased region" description="Polar residues" evidence="3">
    <location>
        <begin position="853"/>
        <end position="862"/>
    </location>
</feature>
<dbReference type="PROSITE" id="PS51192">
    <property type="entry name" value="HELICASE_ATP_BIND_1"/>
    <property type="match status" value="1"/>
</dbReference>
<dbReference type="SUPFAM" id="SSF88723">
    <property type="entry name" value="PIN domain-like"/>
    <property type="match status" value="1"/>
</dbReference>
<keyword evidence="2" id="KW-0067">ATP-binding</keyword>
<keyword evidence="6" id="KW-0347">Helicase</keyword>
<dbReference type="InterPro" id="IPR027417">
    <property type="entry name" value="P-loop_NTPase"/>
</dbReference>
<dbReference type="Gene3D" id="3.40.50.1010">
    <property type="entry name" value="5'-nuclease"/>
    <property type="match status" value="1"/>
</dbReference>
<dbReference type="EMBL" id="FR824048">
    <property type="protein sequence ID" value="CCA14273.1"/>
    <property type="molecule type" value="Genomic_DNA"/>
</dbReference>
<feature type="compositionally biased region" description="Polar residues" evidence="3">
    <location>
        <begin position="905"/>
        <end position="921"/>
    </location>
</feature>
<feature type="domain" description="Helicase ATP-binding" evidence="4">
    <location>
        <begin position="985"/>
        <end position="1159"/>
    </location>
</feature>
<feature type="region of interest" description="Disordered" evidence="3">
    <location>
        <begin position="941"/>
        <end position="963"/>
    </location>
</feature>
<dbReference type="CDD" id="cd18791">
    <property type="entry name" value="SF2_C_RHA"/>
    <property type="match status" value="1"/>
</dbReference>
<dbReference type="InterPro" id="IPR011545">
    <property type="entry name" value="DEAD/DEAH_box_helicase_dom"/>
</dbReference>
<dbReference type="PANTHER" id="PTHR18934:SF145">
    <property type="entry name" value="ATP-DEPENDENT RNA HELICASE DHX57-RELATED"/>
    <property type="match status" value="1"/>
</dbReference>
<evidence type="ECO:0000313" key="6">
    <source>
        <dbReference type="EMBL" id="CCA14273.1"/>
    </source>
</evidence>
<organism evidence="6">
    <name type="scientific">Albugo laibachii Nc14</name>
    <dbReference type="NCBI Taxonomy" id="890382"/>
    <lineage>
        <taxon>Eukaryota</taxon>
        <taxon>Sar</taxon>
        <taxon>Stramenopiles</taxon>
        <taxon>Oomycota</taxon>
        <taxon>Peronosporomycetes</taxon>
        <taxon>Albuginales</taxon>
        <taxon>Albuginaceae</taxon>
        <taxon>Albugo</taxon>
    </lineage>
</organism>
<evidence type="ECO:0000259" key="4">
    <source>
        <dbReference type="PROSITE" id="PS51192"/>
    </source>
</evidence>
<dbReference type="PROSITE" id="PS51194">
    <property type="entry name" value="HELICASE_CTER"/>
    <property type="match status" value="1"/>
</dbReference>
<keyword evidence="1" id="KW-0547">Nucleotide-binding</keyword>